<keyword evidence="6" id="KW-1185">Reference proteome</keyword>
<dbReference type="Pfam" id="PF04389">
    <property type="entry name" value="Peptidase_M28"/>
    <property type="match status" value="1"/>
</dbReference>
<dbReference type="Proteomes" id="UP000288716">
    <property type="component" value="Unassembled WGS sequence"/>
</dbReference>
<dbReference type="InterPro" id="IPR007484">
    <property type="entry name" value="Peptidase_M28"/>
</dbReference>
<name>A0A443S4V0_9ACAR</name>
<evidence type="ECO:0000256" key="2">
    <source>
        <dbReference type="ARBA" id="ARBA00005634"/>
    </source>
</evidence>
<dbReference type="OrthoDB" id="2214at2759"/>
<evidence type="ECO:0000256" key="3">
    <source>
        <dbReference type="SAM" id="MobiDB-lite"/>
    </source>
</evidence>
<evidence type="ECO:0000313" key="6">
    <source>
        <dbReference type="Proteomes" id="UP000288716"/>
    </source>
</evidence>
<comment type="caution">
    <text evidence="5">The sequence shown here is derived from an EMBL/GenBank/DDBJ whole genome shotgun (WGS) entry which is preliminary data.</text>
</comment>
<feature type="region of interest" description="Disordered" evidence="3">
    <location>
        <begin position="1"/>
        <end position="25"/>
    </location>
</feature>
<dbReference type="AlphaFoldDB" id="A0A443S4V0"/>
<dbReference type="EMBL" id="NCKV01008418">
    <property type="protein sequence ID" value="RWS22576.1"/>
    <property type="molecule type" value="Genomic_DNA"/>
</dbReference>
<feature type="domain" description="Peptidase M28" evidence="4">
    <location>
        <begin position="94"/>
        <end position="204"/>
    </location>
</feature>
<evidence type="ECO:0000259" key="4">
    <source>
        <dbReference type="Pfam" id="PF04389"/>
    </source>
</evidence>
<gene>
    <name evidence="5" type="ORF">B4U80_01527</name>
</gene>
<organism evidence="5 6">
    <name type="scientific">Leptotrombidium deliense</name>
    <dbReference type="NCBI Taxonomy" id="299467"/>
    <lineage>
        <taxon>Eukaryota</taxon>
        <taxon>Metazoa</taxon>
        <taxon>Ecdysozoa</taxon>
        <taxon>Arthropoda</taxon>
        <taxon>Chelicerata</taxon>
        <taxon>Arachnida</taxon>
        <taxon>Acari</taxon>
        <taxon>Acariformes</taxon>
        <taxon>Trombidiformes</taxon>
        <taxon>Prostigmata</taxon>
        <taxon>Anystina</taxon>
        <taxon>Parasitengona</taxon>
        <taxon>Trombiculoidea</taxon>
        <taxon>Trombiculidae</taxon>
        <taxon>Leptotrombidium</taxon>
    </lineage>
</organism>
<dbReference type="Gene3D" id="3.40.630.10">
    <property type="entry name" value="Zn peptidases"/>
    <property type="match status" value="1"/>
</dbReference>
<evidence type="ECO:0000313" key="5">
    <source>
        <dbReference type="EMBL" id="RWS22576.1"/>
    </source>
</evidence>
<comment type="similarity">
    <text evidence="2">Belongs to the peptidase M28 family. M28B subfamily.</text>
</comment>
<dbReference type="GO" id="GO:0006508">
    <property type="term" value="P:proteolysis"/>
    <property type="evidence" value="ECO:0007669"/>
    <property type="project" value="InterPro"/>
</dbReference>
<dbReference type="PANTHER" id="PTHR12147:SF26">
    <property type="entry name" value="PEPTIDASE M28 DOMAIN-CONTAINING PROTEIN"/>
    <property type="match status" value="1"/>
</dbReference>
<comment type="cofactor">
    <cofactor evidence="1">
        <name>Zn(2+)</name>
        <dbReference type="ChEBI" id="CHEBI:29105"/>
    </cofactor>
</comment>
<accession>A0A443S4V0</accession>
<reference evidence="5 6" key="1">
    <citation type="journal article" date="2018" name="Gigascience">
        <title>Genomes of trombidid mites reveal novel predicted allergens and laterally-transferred genes associated with secondary metabolism.</title>
        <authorList>
            <person name="Dong X."/>
            <person name="Chaisiri K."/>
            <person name="Xia D."/>
            <person name="Armstrong S.D."/>
            <person name="Fang Y."/>
            <person name="Donnelly M.J."/>
            <person name="Kadowaki T."/>
            <person name="McGarry J.W."/>
            <person name="Darby A.C."/>
            <person name="Makepeace B.L."/>
        </authorList>
    </citation>
    <scope>NUCLEOTIDE SEQUENCE [LARGE SCALE GENOMIC DNA]</scope>
    <source>
        <strain evidence="5">UoL-UT</strain>
    </source>
</reference>
<feature type="compositionally biased region" description="Basic and acidic residues" evidence="3">
    <location>
        <begin position="1"/>
        <end position="12"/>
    </location>
</feature>
<dbReference type="InterPro" id="IPR045175">
    <property type="entry name" value="M28_fam"/>
</dbReference>
<protein>
    <recommendedName>
        <fullName evidence="4">Peptidase M28 domain-containing protein</fullName>
    </recommendedName>
</protein>
<sequence length="356" mass="40801">MNRLNQETKSEIRNVSNYRRPPAITHSESRKVNIAEINKTFDDMMPNTRNSEYNESMKLIARKKIIEKFKSYGLDVFEQHFTVNLNGTIMNGVNVIAVRAGKKRGKCGDRLLVIGAHYDTVKGTFGVEDNGSGVVGMFEIARILRFRKKSLKYTIMFVAFDLEEDGLIGSQLFVVNYLIPSEINRNVKFIGAFILEMVLVYNDSPNSQYLSPDIVRSSPRVVERINKTGNRGNFVAIWKRDFLDNDLWKLFNEAWDNVETPSKYNLYPFSAPFPLNASVDLIREYPTFIRSDHAPFWHLGNGKLLPALLITDMGFFREPSSNGYHNWGDNKTQLTSSNLQFLKHTVEVLVQVLNLI</sequence>
<dbReference type="SUPFAM" id="SSF53187">
    <property type="entry name" value="Zn-dependent exopeptidases"/>
    <property type="match status" value="1"/>
</dbReference>
<dbReference type="STRING" id="299467.A0A443S4V0"/>
<dbReference type="PANTHER" id="PTHR12147">
    <property type="entry name" value="METALLOPEPTIDASE M28 FAMILY MEMBER"/>
    <property type="match status" value="1"/>
</dbReference>
<proteinExistence type="inferred from homology"/>
<evidence type="ECO:0000256" key="1">
    <source>
        <dbReference type="ARBA" id="ARBA00001947"/>
    </source>
</evidence>
<dbReference type="VEuPathDB" id="VectorBase:LDEU009464"/>
<dbReference type="GO" id="GO:0008235">
    <property type="term" value="F:metalloexopeptidase activity"/>
    <property type="evidence" value="ECO:0007669"/>
    <property type="project" value="InterPro"/>
</dbReference>